<dbReference type="InterPro" id="IPR004087">
    <property type="entry name" value="KH_dom"/>
</dbReference>
<dbReference type="AlphaFoldDB" id="A0A2W5ZE72"/>
<dbReference type="SUPFAM" id="SSF54791">
    <property type="entry name" value="Eukaryotic type KH-domain (KH-domain type I)"/>
    <property type="match status" value="1"/>
</dbReference>
<dbReference type="GO" id="GO:0006402">
    <property type="term" value="P:mRNA catabolic process"/>
    <property type="evidence" value="ECO:0007669"/>
    <property type="project" value="UniProtKB-UniRule"/>
</dbReference>
<dbReference type="InterPro" id="IPR006674">
    <property type="entry name" value="HD_domain"/>
</dbReference>
<protein>
    <recommendedName>
        <fullName evidence="5 6">Ribonuclease Y</fullName>
        <shortName evidence="5">RNase Y</shortName>
        <ecNumber evidence="5 6">3.1.-.-</ecNumber>
    </recommendedName>
</protein>
<evidence type="ECO:0000256" key="2">
    <source>
        <dbReference type="ARBA" id="ARBA00022759"/>
    </source>
</evidence>
<keyword evidence="2 5" id="KW-0255">Endonuclease</keyword>
<name>A0A2W5ZE72_9BACT</name>
<dbReference type="Pfam" id="PF01966">
    <property type="entry name" value="HD"/>
    <property type="match status" value="1"/>
</dbReference>
<evidence type="ECO:0000256" key="3">
    <source>
        <dbReference type="ARBA" id="ARBA00022801"/>
    </source>
</evidence>
<sequence length="513" mass="56671">MTTEIVALAVGLGIAVAVVIAAVVYARRSAELARQGRGVADTELRTRQQSADQESQQILVGAREEAFRIRGEAEADIRERRAEVARLEQRTGQREEGLERRVRELEQSEQRLTRREEELEELRQTTESERGLVGRELERVAGLSQQEARAELLAGVESELDAEVAERIRAADQRVREEAGERSREILIAAMQRHASDQTGESSVTVMHLPSDDLKGRIIGREGRNIRALEAATGVDVIVDETPEAVVLSGFDPVRREVARVTLERLFADGRIHPARIEEMVGKSRSEIIQRIKEEGEAACQELGIPSVHPELAKLLGTLRFRNSYGHNVLSHSKDTAAIAGMIAAEIGYDEQEAKEIGLFHDIGQAVEQGVEGSHAIIGGEILARLGRPANVVQAVRAHHYDEEPRSVGAFVVMTADAIAATRRGARREALALSVKRLERIEAIASEFEGVEHSFAVQAGKELRVMVRPNEVSDDRAQVLARQIAKRLHAEGSYSGRVKVVVLRETRSVEYAK</sequence>
<evidence type="ECO:0000256" key="5">
    <source>
        <dbReference type="HAMAP-Rule" id="MF_00335"/>
    </source>
</evidence>
<accession>A0A2W5ZE72</accession>
<feature type="region of interest" description="Disordered" evidence="7">
    <location>
        <begin position="96"/>
        <end position="127"/>
    </location>
</feature>
<comment type="similarity">
    <text evidence="5">Belongs to the RNase Y family.</text>
</comment>
<dbReference type="InterPro" id="IPR004088">
    <property type="entry name" value="KH_dom_type_1"/>
</dbReference>
<evidence type="ECO:0000256" key="6">
    <source>
        <dbReference type="NCBIfam" id="TIGR03319"/>
    </source>
</evidence>
<dbReference type="SMART" id="SM00471">
    <property type="entry name" value="HDc"/>
    <property type="match status" value="1"/>
</dbReference>
<organism evidence="9 10">
    <name type="scientific">Candidatus Aeolococcus gillhamiae</name>
    <dbReference type="NCBI Taxonomy" id="3127015"/>
    <lineage>
        <taxon>Bacteria</taxon>
        <taxon>Bacillati</taxon>
        <taxon>Candidatus Dormiibacterota</taxon>
        <taxon>Candidatus Dormibacteria</taxon>
        <taxon>Candidatus Aeolococcales</taxon>
        <taxon>Candidatus Aeolococcaceae</taxon>
        <taxon>Candidatus Aeolococcus</taxon>
    </lineage>
</organism>
<comment type="caution">
    <text evidence="9">The sequence shown here is derived from an EMBL/GenBank/DDBJ whole genome shotgun (WGS) entry which is preliminary data.</text>
</comment>
<dbReference type="InterPro" id="IPR003607">
    <property type="entry name" value="HD/PDEase_dom"/>
</dbReference>
<comment type="function">
    <text evidence="5">Endoribonuclease that initiates mRNA decay.</text>
</comment>
<dbReference type="HAMAP" id="MF_00335">
    <property type="entry name" value="RNase_Y"/>
    <property type="match status" value="1"/>
</dbReference>
<keyword evidence="3 5" id="KW-0378">Hydrolase</keyword>
<dbReference type="NCBIfam" id="TIGR03319">
    <property type="entry name" value="RNase_Y"/>
    <property type="match status" value="1"/>
</dbReference>
<dbReference type="GO" id="GO:0003723">
    <property type="term" value="F:RNA binding"/>
    <property type="evidence" value="ECO:0007669"/>
    <property type="project" value="UniProtKB-UniRule"/>
</dbReference>
<keyword evidence="1 5" id="KW-0540">Nuclease</keyword>
<reference evidence="9 10" key="1">
    <citation type="journal article" date="2017" name="Nature">
        <title>Atmospheric trace gases support primary production in Antarctic desert surface soil.</title>
        <authorList>
            <person name="Ji M."/>
            <person name="Greening C."/>
            <person name="Vanwonterghem I."/>
            <person name="Carere C.R."/>
            <person name="Bay S.K."/>
            <person name="Steen J.A."/>
            <person name="Montgomery K."/>
            <person name="Lines T."/>
            <person name="Beardall J."/>
            <person name="van Dorst J."/>
            <person name="Snape I."/>
            <person name="Stott M.B."/>
            <person name="Hugenholtz P."/>
            <person name="Ferrari B.C."/>
        </authorList>
    </citation>
    <scope>NUCLEOTIDE SEQUENCE [LARGE SCALE GENOMIC DNA]</scope>
    <source>
        <strain evidence="9">RRmetagenome_bin12</strain>
    </source>
</reference>
<dbReference type="PANTHER" id="PTHR12826:SF15">
    <property type="entry name" value="RIBONUCLEASE Y"/>
    <property type="match status" value="1"/>
</dbReference>
<dbReference type="PROSITE" id="PS51831">
    <property type="entry name" value="HD"/>
    <property type="match status" value="1"/>
</dbReference>
<dbReference type="PROSITE" id="PS50084">
    <property type="entry name" value="KH_TYPE_1"/>
    <property type="match status" value="1"/>
</dbReference>
<dbReference type="CDD" id="cd22431">
    <property type="entry name" value="KH-I_RNaseY"/>
    <property type="match status" value="1"/>
</dbReference>
<dbReference type="Pfam" id="PF00013">
    <property type="entry name" value="KH_1"/>
    <property type="match status" value="1"/>
</dbReference>
<dbReference type="Gene3D" id="1.10.3210.10">
    <property type="entry name" value="Hypothetical protein af1432"/>
    <property type="match status" value="1"/>
</dbReference>
<evidence type="ECO:0000259" key="8">
    <source>
        <dbReference type="PROSITE" id="PS51831"/>
    </source>
</evidence>
<dbReference type="GO" id="GO:0005886">
    <property type="term" value="C:plasma membrane"/>
    <property type="evidence" value="ECO:0007669"/>
    <property type="project" value="UniProtKB-UniRule"/>
</dbReference>
<dbReference type="EC" id="3.1.-.-" evidence="5 6"/>
<evidence type="ECO:0000313" key="10">
    <source>
        <dbReference type="Proteomes" id="UP000248724"/>
    </source>
</evidence>
<dbReference type="SMART" id="SM00322">
    <property type="entry name" value="KH"/>
    <property type="match status" value="1"/>
</dbReference>
<dbReference type="Pfam" id="PF12072">
    <property type="entry name" value="RNase_Y_N"/>
    <property type="match status" value="1"/>
</dbReference>
<dbReference type="CDD" id="cd00077">
    <property type="entry name" value="HDc"/>
    <property type="match status" value="1"/>
</dbReference>
<gene>
    <name evidence="5 9" type="primary">rny</name>
    <name evidence="9" type="ORF">DLM65_04195</name>
</gene>
<dbReference type="InterPro" id="IPR036612">
    <property type="entry name" value="KH_dom_type_1_sf"/>
</dbReference>
<evidence type="ECO:0000256" key="4">
    <source>
        <dbReference type="ARBA" id="ARBA00022884"/>
    </source>
</evidence>
<dbReference type="Proteomes" id="UP000248724">
    <property type="component" value="Unassembled WGS sequence"/>
</dbReference>
<dbReference type="InterPro" id="IPR006675">
    <property type="entry name" value="HDIG_dom"/>
</dbReference>
<evidence type="ECO:0000313" key="9">
    <source>
        <dbReference type="EMBL" id="PZR82277.1"/>
    </source>
</evidence>
<evidence type="ECO:0000256" key="1">
    <source>
        <dbReference type="ARBA" id="ARBA00022722"/>
    </source>
</evidence>
<dbReference type="PANTHER" id="PTHR12826">
    <property type="entry name" value="RIBONUCLEASE Y"/>
    <property type="match status" value="1"/>
</dbReference>
<evidence type="ECO:0000256" key="7">
    <source>
        <dbReference type="SAM" id="MobiDB-lite"/>
    </source>
</evidence>
<proteinExistence type="inferred from homology"/>
<dbReference type="EMBL" id="QHBU01000077">
    <property type="protein sequence ID" value="PZR82277.1"/>
    <property type="molecule type" value="Genomic_DNA"/>
</dbReference>
<keyword evidence="4 5" id="KW-0694">RNA-binding</keyword>
<feature type="domain" description="HD" evidence="8">
    <location>
        <begin position="329"/>
        <end position="422"/>
    </location>
</feature>
<dbReference type="GO" id="GO:0004521">
    <property type="term" value="F:RNA endonuclease activity"/>
    <property type="evidence" value="ECO:0007669"/>
    <property type="project" value="UniProtKB-UniRule"/>
</dbReference>
<dbReference type="InterPro" id="IPR022711">
    <property type="entry name" value="RNase_Y_N"/>
</dbReference>
<dbReference type="NCBIfam" id="TIGR00277">
    <property type="entry name" value="HDIG"/>
    <property type="match status" value="1"/>
</dbReference>
<dbReference type="GO" id="GO:0016787">
    <property type="term" value="F:hydrolase activity"/>
    <property type="evidence" value="ECO:0007669"/>
    <property type="project" value="UniProtKB-KW"/>
</dbReference>
<dbReference type="InterPro" id="IPR017705">
    <property type="entry name" value="Ribonuclease_Y"/>
</dbReference>
<dbReference type="SUPFAM" id="SSF109604">
    <property type="entry name" value="HD-domain/PDEase-like"/>
    <property type="match status" value="1"/>
</dbReference>